<feature type="compositionally biased region" description="Polar residues" evidence="7">
    <location>
        <begin position="766"/>
        <end position="780"/>
    </location>
</feature>
<evidence type="ECO:0000256" key="1">
    <source>
        <dbReference type="ARBA" id="ARBA00022679"/>
    </source>
</evidence>
<dbReference type="InterPro" id="IPR011009">
    <property type="entry name" value="Kinase-like_dom_sf"/>
</dbReference>
<gene>
    <name evidence="9" type="ORF">PCL_02765</name>
</gene>
<dbReference type="CDD" id="cd00180">
    <property type="entry name" value="PKc"/>
    <property type="match status" value="1"/>
</dbReference>
<dbReference type="Gene3D" id="1.10.510.10">
    <property type="entry name" value="Transferase(Phosphotransferase) domain 1"/>
    <property type="match status" value="1"/>
</dbReference>
<dbReference type="InterPro" id="IPR017441">
    <property type="entry name" value="Protein_kinase_ATP_BS"/>
</dbReference>
<dbReference type="PANTHER" id="PTHR43289:SF33">
    <property type="entry name" value="SERINE_THREONINE KINASE 31"/>
    <property type="match status" value="1"/>
</dbReference>
<dbReference type="Pfam" id="PF00069">
    <property type="entry name" value="Pkinase"/>
    <property type="match status" value="1"/>
</dbReference>
<feature type="region of interest" description="Disordered" evidence="7">
    <location>
        <begin position="608"/>
        <end position="902"/>
    </location>
</feature>
<keyword evidence="2 6" id="KW-0547">Nucleotide-binding</keyword>
<name>A0A2U3E026_PURLI</name>
<dbReference type="Gene3D" id="3.30.200.20">
    <property type="entry name" value="Phosphorylase Kinase, domain 1"/>
    <property type="match status" value="1"/>
</dbReference>
<keyword evidence="3" id="KW-0418">Kinase</keyword>
<dbReference type="Proteomes" id="UP000245956">
    <property type="component" value="Unassembled WGS sequence"/>
</dbReference>
<dbReference type="PROSITE" id="PS00108">
    <property type="entry name" value="PROTEIN_KINASE_ST"/>
    <property type="match status" value="1"/>
</dbReference>
<dbReference type="SUPFAM" id="SSF56112">
    <property type="entry name" value="Protein kinase-like (PK-like)"/>
    <property type="match status" value="1"/>
</dbReference>
<evidence type="ECO:0000256" key="7">
    <source>
        <dbReference type="SAM" id="MobiDB-lite"/>
    </source>
</evidence>
<dbReference type="EC" id="2.7.11.34" evidence="5"/>
<organism evidence="9 10">
    <name type="scientific">Purpureocillium lilacinum</name>
    <name type="common">Paecilomyces lilacinus</name>
    <dbReference type="NCBI Taxonomy" id="33203"/>
    <lineage>
        <taxon>Eukaryota</taxon>
        <taxon>Fungi</taxon>
        <taxon>Dikarya</taxon>
        <taxon>Ascomycota</taxon>
        <taxon>Pezizomycotina</taxon>
        <taxon>Sordariomycetes</taxon>
        <taxon>Hypocreomycetidae</taxon>
        <taxon>Hypocreales</taxon>
        <taxon>Ophiocordycipitaceae</taxon>
        <taxon>Purpureocillium</taxon>
    </lineage>
</organism>
<dbReference type="PANTHER" id="PTHR43289">
    <property type="entry name" value="MITOGEN-ACTIVATED PROTEIN KINASE KINASE KINASE 20-RELATED"/>
    <property type="match status" value="1"/>
</dbReference>
<feature type="binding site" evidence="6">
    <location>
        <position position="226"/>
    </location>
    <ligand>
        <name>ATP</name>
        <dbReference type="ChEBI" id="CHEBI:30616"/>
    </ligand>
</feature>
<proteinExistence type="predicted"/>
<evidence type="ECO:0000259" key="8">
    <source>
        <dbReference type="PROSITE" id="PS50011"/>
    </source>
</evidence>
<dbReference type="EMBL" id="LCWV01000017">
    <property type="protein sequence ID" value="PWI67844.1"/>
    <property type="molecule type" value="Genomic_DNA"/>
</dbReference>
<sequence>MSPCASEVNGSVPQHFPIGNRGRPVRGVPAAQWMAETAGRGGPPWSGLGWFAAPARNGPAGVALVPDLPLLSPKAVPHCVFSCTASISHRCGLEIIPSPNSSLPLFPQQPLLPSTTAHRGSNSVTADRARVNMGDRRNGWTTVGHGHLPGQQQYGRIWEAEQELKERETIASWDRDEHWPGIDRPLFSGPDAKRFDGRLAKLEDLGFGAFGRVEKVMHGTVCLARKRIVRRRGFTIEDLRQEGLTMRRLDHRHVVKLVATYAPRSHELCLLIWPAAVCNLNVLLEDIEMLRQREGDRDDIIERLHALDIRDLSAVEPPSTSQSFQSDEKCPFDFLRTVMGCAARAMAHCHANDVRHLDIKPSNILLRPDRVYLADFGISRDVSGQDQTTTDGLPGTEKWRAPELYSSHGSSMQLSDMYSLGLVYMNIATVLYNVRLAEFDDALKYSSAASREDQLRIREDKIRKHLDKLTAHALVTPPFMFTYEGQETVRPRPVVKLISHMVATDPRKRLSADKTDEKLSMIGGIRQIYHAECCKRPISWVEDKWDRKLAVLSQLRSENELLRRRVRELEGRDETYEARLDNERNQHRQAVDRLQAHLKEAEEKYQKLELEKTSRRGSHGQGARPNPTRPVMPGARRSGGVGLGLSTTRSTPTTPAAVRPTMQPSSQSTQQLPRSTPPWGPRRASQAQAQAPASPMAAQSPAQRSPSVTNLAGYQLRSSSSRSRLPLPVTPNSRSGTPVLARDQSMTDSSMASSVFSRRSVDTAPTPANNSPQLQRTTPGRESGDAGNPPRPEEQWTELPAQQQPPPSPSESRRRPSAATQDSAPRPPPVATPSPPGSPVLSMTGTASIMSSPRTLRSELLSDAGSDANSTARPAVPSLQSARSWAEVARPERRRAQAPRRA</sequence>
<feature type="compositionally biased region" description="Low complexity" evidence="7">
    <location>
        <begin position="681"/>
        <end position="707"/>
    </location>
</feature>
<evidence type="ECO:0000313" key="10">
    <source>
        <dbReference type="Proteomes" id="UP000245956"/>
    </source>
</evidence>
<dbReference type="GO" id="GO:0005524">
    <property type="term" value="F:ATP binding"/>
    <property type="evidence" value="ECO:0007669"/>
    <property type="project" value="UniProtKB-UniRule"/>
</dbReference>
<evidence type="ECO:0000256" key="2">
    <source>
        <dbReference type="ARBA" id="ARBA00022741"/>
    </source>
</evidence>
<comment type="caution">
    <text evidence="9">The sequence shown here is derived from an EMBL/GenBank/DDBJ whole genome shotgun (WGS) entry which is preliminary data.</text>
</comment>
<evidence type="ECO:0000256" key="3">
    <source>
        <dbReference type="ARBA" id="ARBA00022777"/>
    </source>
</evidence>
<accession>A0A2U3E026</accession>
<dbReference type="InterPro" id="IPR000719">
    <property type="entry name" value="Prot_kinase_dom"/>
</dbReference>
<feature type="compositionally biased region" description="Low complexity" evidence="7">
    <location>
        <begin position="716"/>
        <end position="727"/>
    </location>
</feature>
<feature type="region of interest" description="Disordered" evidence="7">
    <location>
        <begin position="1"/>
        <end position="23"/>
    </location>
</feature>
<evidence type="ECO:0000256" key="5">
    <source>
        <dbReference type="ARBA" id="ARBA00039067"/>
    </source>
</evidence>
<dbReference type="GO" id="GO:0004674">
    <property type="term" value="F:protein serine/threonine kinase activity"/>
    <property type="evidence" value="ECO:0007669"/>
    <property type="project" value="TreeGrafter"/>
</dbReference>
<feature type="compositionally biased region" description="Low complexity" evidence="7">
    <location>
        <begin position="749"/>
        <end position="758"/>
    </location>
</feature>
<evidence type="ECO:0000256" key="4">
    <source>
        <dbReference type="ARBA" id="ARBA00022840"/>
    </source>
</evidence>
<feature type="compositionally biased region" description="Polar residues" evidence="7">
    <location>
        <begin position="867"/>
        <end position="883"/>
    </location>
</feature>
<dbReference type="AlphaFoldDB" id="A0A2U3E026"/>
<dbReference type="SMART" id="SM00220">
    <property type="entry name" value="S_TKc"/>
    <property type="match status" value="1"/>
</dbReference>
<feature type="compositionally biased region" description="Polar residues" evidence="7">
    <location>
        <begin position="841"/>
        <end position="855"/>
    </location>
</feature>
<dbReference type="PROSITE" id="PS00107">
    <property type="entry name" value="PROTEIN_KINASE_ATP"/>
    <property type="match status" value="1"/>
</dbReference>
<evidence type="ECO:0000313" key="9">
    <source>
        <dbReference type="EMBL" id="PWI67844.1"/>
    </source>
</evidence>
<reference evidence="9 10" key="1">
    <citation type="journal article" date="2016" name="Front. Microbiol.">
        <title>Genome and transcriptome sequences reveal the specific parasitism of the nematophagous Purpureocillium lilacinum 36-1.</title>
        <authorList>
            <person name="Xie J."/>
            <person name="Li S."/>
            <person name="Mo C."/>
            <person name="Xiao X."/>
            <person name="Peng D."/>
            <person name="Wang G."/>
            <person name="Xiao Y."/>
        </authorList>
    </citation>
    <scope>NUCLEOTIDE SEQUENCE [LARGE SCALE GENOMIC DNA]</scope>
    <source>
        <strain evidence="9 10">36-1</strain>
    </source>
</reference>
<keyword evidence="4 6" id="KW-0067">ATP-binding</keyword>
<feature type="compositionally biased region" description="Low complexity" evidence="7">
    <location>
        <begin position="646"/>
        <end position="674"/>
    </location>
</feature>
<dbReference type="PROSITE" id="PS50011">
    <property type="entry name" value="PROTEIN_KINASE_DOM"/>
    <property type="match status" value="1"/>
</dbReference>
<feature type="domain" description="Protein kinase" evidence="8">
    <location>
        <begin position="199"/>
        <end position="522"/>
    </location>
</feature>
<evidence type="ECO:0000256" key="6">
    <source>
        <dbReference type="PROSITE-ProRule" id="PRU10141"/>
    </source>
</evidence>
<dbReference type="InterPro" id="IPR008271">
    <property type="entry name" value="Ser/Thr_kinase_AS"/>
</dbReference>
<feature type="compositionally biased region" description="Pro residues" evidence="7">
    <location>
        <begin position="825"/>
        <end position="838"/>
    </location>
</feature>
<keyword evidence="1" id="KW-0808">Transferase</keyword>
<protein>
    <recommendedName>
        <fullName evidence="5">NEK6-subfamily protein kinase</fullName>
        <ecNumber evidence="5">2.7.11.34</ecNumber>
    </recommendedName>
</protein>